<evidence type="ECO:0000313" key="2">
    <source>
        <dbReference type="EMBL" id="PIS28073.1"/>
    </source>
</evidence>
<dbReference type="Pfam" id="PF03050">
    <property type="entry name" value="DDE_Tnp_IS66"/>
    <property type="match status" value="1"/>
</dbReference>
<proteinExistence type="predicted"/>
<dbReference type="InterPro" id="IPR004291">
    <property type="entry name" value="Transposase_IS66_central"/>
</dbReference>
<evidence type="ECO:0000313" key="3">
    <source>
        <dbReference type="Proteomes" id="UP000231343"/>
    </source>
</evidence>
<organism evidence="2 3">
    <name type="scientific">Candidatus Saganbacteria bacterium CG08_land_8_20_14_0_20_45_16</name>
    <dbReference type="NCBI Taxonomy" id="2014293"/>
    <lineage>
        <taxon>Bacteria</taxon>
        <taxon>Bacillati</taxon>
        <taxon>Saganbacteria</taxon>
    </lineage>
</organism>
<protein>
    <recommendedName>
        <fullName evidence="1">Transposase IS66 central domain-containing protein</fullName>
    </recommendedName>
</protein>
<reference evidence="2 3" key="1">
    <citation type="submission" date="2017-09" db="EMBL/GenBank/DDBJ databases">
        <title>Depth-based differentiation of microbial function through sediment-hosted aquifers and enrichment of novel symbionts in the deep terrestrial subsurface.</title>
        <authorList>
            <person name="Probst A.J."/>
            <person name="Ladd B."/>
            <person name="Jarett J.K."/>
            <person name="Geller-Mcgrath D.E."/>
            <person name="Sieber C.M."/>
            <person name="Emerson J.B."/>
            <person name="Anantharaman K."/>
            <person name="Thomas B.C."/>
            <person name="Malmstrom R."/>
            <person name="Stieglmeier M."/>
            <person name="Klingl A."/>
            <person name="Woyke T."/>
            <person name="Ryan C.M."/>
            <person name="Banfield J.F."/>
        </authorList>
    </citation>
    <scope>NUCLEOTIDE SEQUENCE [LARGE SCALE GENOMIC DNA]</scope>
    <source>
        <strain evidence="2">CG08_land_8_20_14_0_20_45_16</strain>
    </source>
</reference>
<dbReference type="Proteomes" id="UP000231343">
    <property type="component" value="Unassembled WGS sequence"/>
</dbReference>
<dbReference type="InterPro" id="IPR052344">
    <property type="entry name" value="Transposase-related"/>
</dbReference>
<dbReference type="PANTHER" id="PTHR33678:SF1">
    <property type="entry name" value="BLL1576 PROTEIN"/>
    <property type="match status" value="1"/>
</dbReference>
<feature type="domain" description="Transposase IS66 central" evidence="1">
    <location>
        <begin position="9"/>
        <end position="41"/>
    </location>
</feature>
<dbReference type="PANTHER" id="PTHR33678">
    <property type="entry name" value="BLL1576 PROTEIN"/>
    <property type="match status" value="1"/>
</dbReference>
<accession>A0A2H0XT17</accession>
<feature type="non-terminal residue" evidence="2">
    <location>
        <position position="1"/>
    </location>
</feature>
<evidence type="ECO:0000259" key="1">
    <source>
        <dbReference type="Pfam" id="PF03050"/>
    </source>
</evidence>
<dbReference type="EMBL" id="PEYM01000148">
    <property type="protein sequence ID" value="PIS28073.1"/>
    <property type="molecule type" value="Genomic_DNA"/>
</dbReference>
<sequence>EWTIENNFAIPFTNNLAERDIRMNKVKEKISGCFRTVEGAQMFCRIRSYISSTWKHGGNILEALQLAVQGLPRLPNATPA</sequence>
<name>A0A2H0XT17_UNCSA</name>
<dbReference type="AlphaFoldDB" id="A0A2H0XT17"/>
<comment type="caution">
    <text evidence="2">The sequence shown here is derived from an EMBL/GenBank/DDBJ whole genome shotgun (WGS) entry which is preliminary data.</text>
</comment>
<gene>
    <name evidence="2" type="ORF">COT42_08815</name>
</gene>